<proteinExistence type="predicted"/>
<gene>
    <name evidence="2" type="ORF">TMPK1_28930</name>
</gene>
<comment type="caution">
    <text evidence="2">The sequence shown here is derived from an EMBL/GenBank/DDBJ whole genome shotgun (WGS) entry which is preliminary data.</text>
</comment>
<accession>A0A8S8XHD7</accession>
<keyword evidence="3" id="KW-1185">Reference proteome</keyword>
<evidence type="ECO:0000256" key="1">
    <source>
        <dbReference type="SAM" id="SignalP"/>
    </source>
</evidence>
<name>A0A8S8XHD7_9PROT</name>
<organism evidence="2 3">
    <name type="scientific">Roseiterribacter gracilis</name>
    <dbReference type="NCBI Taxonomy" id="2812848"/>
    <lineage>
        <taxon>Bacteria</taxon>
        <taxon>Pseudomonadati</taxon>
        <taxon>Pseudomonadota</taxon>
        <taxon>Alphaproteobacteria</taxon>
        <taxon>Rhodospirillales</taxon>
        <taxon>Roseiterribacteraceae</taxon>
        <taxon>Roseiterribacter</taxon>
    </lineage>
</organism>
<protein>
    <submittedName>
        <fullName evidence="2">TraB/GumN family protein</fullName>
    </submittedName>
</protein>
<dbReference type="CDD" id="cd14788">
    <property type="entry name" value="GumN"/>
    <property type="match status" value="1"/>
</dbReference>
<feature type="signal peptide" evidence="1">
    <location>
        <begin position="1"/>
        <end position="18"/>
    </location>
</feature>
<dbReference type="EMBL" id="BOPV01000001">
    <property type="protein sequence ID" value="GIL40656.1"/>
    <property type="molecule type" value="Genomic_DNA"/>
</dbReference>
<dbReference type="RefSeq" id="WP_420243806.1">
    <property type="nucleotide sequence ID" value="NZ_BOPV01000001.1"/>
</dbReference>
<dbReference type="Proteomes" id="UP000681075">
    <property type="component" value="Unassembled WGS sequence"/>
</dbReference>
<dbReference type="InterPro" id="IPR002816">
    <property type="entry name" value="TraB/PrgY/GumN_fam"/>
</dbReference>
<keyword evidence="1" id="KW-0732">Signal</keyword>
<reference evidence="2" key="1">
    <citation type="submission" date="2021-02" db="EMBL/GenBank/DDBJ databases">
        <title>Genome sequence of Rhodospirillales sp. strain TMPK1 isolated from soil.</title>
        <authorList>
            <person name="Nakai R."/>
            <person name="Kusada H."/>
            <person name="Tamaki H."/>
        </authorList>
    </citation>
    <scope>NUCLEOTIDE SEQUENCE</scope>
    <source>
        <strain evidence="2">TMPK1</strain>
    </source>
</reference>
<sequence length="307" mass="33328">MRFTALFAVMLAALPVQAQTAPDWTDELVVEARAPGPVFWRIASDTSEVWVLGRLPALPAGQPWNSARLESLLRGARAVITPPRATAGLFTVIGMLGDLRLPDEGRIEDHISSAALSSLVDTALAIGQTGGRYTRLKPVVAAFLLRGDADKFLQLQPQQPNGRLFDLARKARVKLQDGEDYDAGPLMRELAALPAEESEACMRQSLDDVQFQMAHAVPAADAWARGDLKTLRAHVREPAFNACMKKTASYQAMEARAVDDIVAALTDALRQPGKSVAVFDINALLARQSGAFDRLRAMGYRIDAPTD</sequence>
<evidence type="ECO:0000313" key="2">
    <source>
        <dbReference type="EMBL" id="GIL40656.1"/>
    </source>
</evidence>
<feature type="chain" id="PRO_5035861475" evidence="1">
    <location>
        <begin position="19"/>
        <end position="307"/>
    </location>
</feature>
<dbReference type="AlphaFoldDB" id="A0A8S8XHD7"/>
<dbReference type="Pfam" id="PF01963">
    <property type="entry name" value="TraB_PrgY_gumN"/>
    <property type="match status" value="1"/>
</dbReference>
<evidence type="ECO:0000313" key="3">
    <source>
        <dbReference type="Proteomes" id="UP000681075"/>
    </source>
</evidence>